<comment type="caution">
    <text evidence="2">The sequence shown here is derived from an EMBL/GenBank/DDBJ whole genome shotgun (WGS) entry which is preliminary data.</text>
</comment>
<dbReference type="PANTHER" id="PTHR42930:SF3">
    <property type="entry name" value="PHOSPHATE-SPECIFIC TRANSPORT SYSTEM ACCESSORY PROTEIN PHOU"/>
    <property type="match status" value="1"/>
</dbReference>
<dbReference type="AlphaFoldDB" id="A0A507SUX6"/>
<accession>A0A507SUX6</accession>
<name>A0A507SUX6_9BACT</name>
<reference evidence="2 3" key="1">
    <citation type="submission" date="2019-03" db="EMBL/GenBank/DDBJ databases">
        <title>Characterization of a novel Mycoplasma cynos real-time PCR assay.</title>
        <authorList>
            <person name="Tallmadge R.L."/>
            <person name="Mitchell P.K."/>
            <person name="Goodman L."/>
        </authorList>
    </citation>
    <scope>NUCLEOTIDE SEQUENCE [LARGE SCALE GENOMIC DNA]</scope>
    <source>
        <strain evidence="2 3">1642</strain>
    </source>
</reference>
<evidence type="ECO:0000259" key="1">
    <source>
        <dbReference type="Pfam" id="PF01895"/>
    </source>
</evidence>
<dbReference type="InterPro" id="IPR028366">
    <property type="entry name" value="PhoU"/>
</dbReference>
<evidence type="ECO:0000313" key="2">
    <source>
        <dbReference type="EMBL" id="TQC54025.1"/>
    </source>
</evidence>
<evidence type="ECO:0000313" key="3">
    <source>
        <dbReference type="Proteomes" id="UP000320801"/>
    </source>
</evidence>
<feature type="domain" description="PhoU" evidence="1">
    <location>
        <begin position="17"/>
        <end position="101"/>
    </location>
</feature>
<feature type="domain" description="PhoU" evidence="1">
    <location>
        <begin position="117"/>
        <end position="204"/>
    </location>
</feature>
<sequence length="214" mass="25113">MNTILTKSVFAIKQSVVEMAKRVVQQHLRAYNALNSIDKDVLNSIINDDQKLDNEYLEIKKQINFELTKEPLGRYLRRCVSYFIIVKELERIGDYAKQICRFLLIYIEPANTSIDRIKRLYTDVMQNMNMLSEIILSEDIEKINQTAAYDVHINKMTDEIIEELIRSFTNSKHTQSENAERVHLLKLIQNLERAGDHVVNICEELRYVVTGKYK</sequence>
<proteinExistence type="predicted"/>
<dbReference type="SUPFAM" id="SSF109755">
    <property type="entry name" value="PhoU-like"/>
    <property type="match status" value="1"/>
</dbReference>
<dbReference type="EMBL" id="SMDN01000003">
    <property type="protein sequence ID" value="TQC54025.1"/>
    <property type="molecule type" value="Genomic_DNA"/>
</dbReference>
<keyword evidence="3" id="KW-1185">Reference proteome</keyword>
<dbReference type="GO" id="GO:0045936">
    <property type="term" value="P:negative regulation of phosphate metabolic process"/>
    <property type="evidence" value="ECO:0007669"/>
    <property type="project" value="InterPro"/>
</dbReference>
<dbReference type="InterPro" id="IPR026022">
    <property type="entry name" value="PhoU_dom"/>
</dbReference>
<dbReference type="Pfam" id="PF01895">
    <property type="entry name" value="PhoU"/>
    <property type="match status" value="2"/>
</dbReference>
<organism evidence="2 3">
    <name type="scientific">Mycoplasmopsis mucosicanis</name>
    <dbReference type="NCBI Taxonomy" id="458208"/>
    <lineage>
        <taxon>Bacteria</taxon>
        <taxon>Bacillati</taxon>
        <taxon>Mycoplasmatota</taxon>
        <taxon>Mycoplasmoidales</taxon>
        <taxon>Metamycoplasmataceae</taxon>
        <taxon>Mycoplasmopsis</taxon>
    </lineage>
</organism>
<protein>
    <recommendedName>
        <fullName evidence="1">PhoU domain-containing protein</fullName>
    </recommendedName>
</protein>
<dbReference type="GO" id="GO:0030643">
    <property type="term" value="P:intracellular phosphate ion homeostasis"/>
    <property type="evidence" value="ECO:0007669"/>
    <property type="project" value="InterPro"/>
</dbReference>
<dbReference type="InterPro" id="IPR038078">
    <property type="entry name" value="PhoU-like_sf"/>
</dbReference>
<dbReference type="OrthoDB" id="9814256at2"/>
<dbReference type="PANTHER" id="PTHR42930">
    <property type="entry name" value="PHOSPHATE-SPECIFIC TRANSPORT SYSTEM ACCESSORY PROTEIN PHOU"/>
    <property type="match status" value="1"/>
</dbReference>
<dbReference type="RefSeq" id="WP_141483754.1">
    <property type="nucleotide sequence ID" value="NZ_SMDN01000003.1"/>
</dbReference>
<dbReference type="Proteomes" id="UP000320801">
    <property type="component" value="Unassembled WGS sequence"/>
</dbReference>
<dbReference type="Gene3D" id="1.20.58.220">
    <property type="entry name" value="Phosphate transport system protein phou homolog 2, domain 2"/>
    <property type="match status" value="2"/>
</dbReference>
<gene>
    <name evidence="2" type="ORF">E1I18_01030</name>
</gene>